<dbReference type="InterPro" id="IPR050416">
    <property type="entry name" value="FAD-linked_Oxidoreductase"/>
</dbReference>
<evidence type="ECO:0000259" key="6">
    <source>
        <dbReference type="PROSITE" id="PS51387"/>
    </source>
</evidence>
<keyword evidence="3" id="KW-0285">Flavoprotein</keyword>
<dbReference type="Gene3D" id="3.40.462.20">
    <property type="match status" value="1"/>
</dbReference>
<protein>
    <submittedName>
        <fullName evidence="7">FAD-binding oxidoreductase</fullName>
    </submittedName>
</protein>
<comment type="cofactor">
    <cofactor evidence="1">
        <name>FAD</name>
        <dbReference type="ChEBI" id="CHEBI:57692"/>
    </cofactor>
</comment>
<dbReference type="RefSeq" id="WP_241054821.1">
    <property type="nucleotide sequence ID" value="NZ_JAKZBV010000001.1"/>
</dbReference>
<dbReference type="PANTHER" id="PTHR42973:SF39">
    <property type="entry name" value="FAD-BINDING PCMH-TYPE DOMAIN-CONTAINING PROTEIN"/>
    <property type="match status" value="1"/>
</dbReference>
<comment type="similarity">
    <text evidence="2">Belongs to the oxygen-dependent FAD-linked oxidoreductase family.</text>
</comment>
<proteinExistence type="inferred from homology"/>
<name>A0ABS9U3V8_9MICC</name>
<evidence type="ECO:0000256" key="3">
    <source>
        <dbReference type="ARBA" id="ARBA00022630"/>
    </source>
</evidence>
<dbReference type="PROSITE" id="PS51387">
    <property type="entry name" value="FAD_PCMH"/>
    <property type="match status" value="1"/>
</dbReference>
<dbReference type="InterPro" id="IPR012951">
    <property type="entry name" value="BBE"/>
</dbReference>
<sequence>MPDSAVTGDFRASFRAESFIPGEPGYDQARAVWNGDIDRRPELIVRPGDATQTADAVNFAREAGLEVTVRGGGHSFAGHAVCDGGMMIDLSAMKQVQVDRPARRARCGGGTTWAELDAASQEHGLAVPGGFISHTGVAGLTLGGGIGWLTPRAGLSCDNLVGAEVVSAEGRIVVASDESNPELFWALRGGGGNFGIVTAFEFALHEVAPTVHLGLFFWDADHAADGLRFSRDLIPHLPEAAGVLVAGLSAPSAPFVPERYQGLPGIALVIIGWDGPEEQARTLEPVLASAPETQWQLITPMPYVHLQRMFDDSAQWGILAYEKALYLDELTDEAIDVFAYYLPRKASPLSFVPVFSMRGAFSRVGDEDTAFGGRRDAKWVFNISAACPTPDLLEHDRSWVREFWDALRPHASGPGTYLNFLSETDEDRVRSSYGDRKYERLSRIKAEWDPENLFRHNANIRPTKPVGAPRTDL</sequence>
<comment type="caution">
    <text evidence="7">The sequence shown here is derived from an EMBL/GenBank/DDBJ whole genome shotgun (WGS) entry which is preliminary data.</text>
</comment>
<evidence type="ECO:0000256" key="1">
    <source>
        <dbReference type="ARBA" id="ARBA00001974"/>
    </source>
</evidence>
<evidence type="ECO:0000256" key="4">
    <source>
        <dbReference type="ARBA" id="ARBA00022827"/>
    </source>
</evidence>
<dbReference type="InterPro" id="IPR016166">
    <property type="entry name" value="FAD-bd_PCMH"/>
</dbReference>
<dbReference type="InterPro" id="IPR016169">
    <property type="entry name" value="FAD-bd_PCMH_sub2"/>
</dbReference>
<dbReference type="EMBL" id="JAKZBV010000001">
    <property type="protein sequence ID" value="MCH6471197.1"/>
    <property type="molecule type" value="Genomic_DNA"/>
</dbReference>
<dbReference type="InterPro" id="IPR006094">
    <property type="entry name" value="Oxid_FAD_bind_N"/>
</dbReference>
<evidence type="ECO:0000313" key="8">
    <source>
        <dbReference type="Proteomes" id="UP001202922"/>
    </source>
</evidence>
<keyword evidence="8" id="KW-1185">Reference proteome</keyword>
<dbReference type="Pfam" id="PF01565">
    <property type="entry name" value="FAD_binding_4"/>
    <property type="match status" value="1"/>
</dbReference>
<evidence type="ECO:0000313" key="7">
    <source>
        <dbReference type="EMBL" id="MCH6471197.1"/>
    </source>
</evidence>
<feature type="domain" description="FAD-binding PCMH-type" evidence="6">
    <location>
        <begin position="37"/>
        <end position="207"/>
    </location>
</feature>
<reference evidence="7 8" key="1">
    <citation type="submission" date="2022-03" db="EMBL/GenBank/DDBJ databases">
        <title>Sinomonas sp. isolated from a soil.</title>
        <authorList>
            <person name="Han J."/>
            <person name="Kim D.-U."/>
        </authorList>
    </citation>
    <scope>NUCLEOTIDE SEQUENCE [LARGE SCALE GENOMIC DNA]</scope>
    <source>
        <strain evidence="7 8">5-5</strain>
    </source>
</reference>
<keyword evidence="4" id="KW-0274">FAD</keyword>
<accession>A0ABS9U3V8</accession>
<dbReference type="PANTHER" id="PTHR42973">
    <property type="entry name" value="BINDING OXIDOREDUCTASE, PUTATIVE (AFU_ORTHOLOGUE AFUA_1G17690)-RELATED"/>
    <property type="match status" value="1"/>
</dbReference>
<dbReference type="SUPFAM" id="SSF56176">
    <property type="entry name" value="FAD-binding/transporter-associated domain-like"/>
    <property type="match status" value="1"/>
</dbReference>
<dbReference type="InterPro" id="IPR036318">
    <property type="entry name" value="FAD-bd_PCMH-like_sf"/>
</dbReference>
<evidence type="ECO:0000256" key="2">
    <source>
        <dbReference type="ARBA" id="ARBA00005466"/>
    </source>
</evidence>
<organism evidence="7 8">
    <name type="scientific">Sinomonas terrae</name>
    <dbReference type="NCBI Taxonomy" id="2908838"/>
    <lineage>
        <taxon>Bacteria</taxon>
        <taxon>Bacillati</taxon>
        <taxon>Actinomycetota</taxon>
        <taxon>Actinomycetes</taxon>
        <taxon>Micrococcales</taxon>
        <taxon>Micrococcaceae</taxon>
        <taxon>Sinomonas</taxon>
    </lineage>
</organism>
<keyword evidence="5" id="KW-0560">Oxidoreductase</keyword>
<evidence type="ECO:0000256" key="5">
    <source>
        <dbReference type="ARBA" id="ARBA00023002"/>
    </source>
</evidence>
<gene>
    <name evidence="7" type="ORF">L0M17_14635</name>
</gene>
<dbReference type="Pfam" id="PF08031">
    <property type="entry name" value="BBE"/>
    <property type="match status" value="1"/>
</dbReference>
<dbReference type="Proteomes" id="UP001202922">
    <property type="component" value="Unassembled WGS sequence"/>
</dbReference>
<dbReference type="InterPro" id="IPR016167">
    <property type="entry name" value="FAD-bd_PCMH_sub1"/>
</dbReference>
<dbReference type="Gene3D" id="3.30.43.10">
    <property type="entry name" value="Uridine Diphospho-n-acetylenolpyruvylglucosamine Reductase, domain 2"/>
    <property type="match status" value="1"/>
</dbReference>
<dbReference type="Gene3D" id="3.30.465.10">
    <property type="match status" value="1"/>
</dbReference>